<dbReference type="NCBIfam" id="NF040506">
    <property type="entry name" value="PG0870_Nterm"/>
    <property type="match status" value="1"/>
</dbReference>
<dbReference type="EMBL" id="CP124855">
    <property type="protein sequence ID" value="WHF51855.1"/>
    <property type="molecule type" value="Genomic_DNA"/>
</dbReference>
<feature type="domain" description="DUF6371" evidence="1">
    <location>
        <begin position="166"/>
        <end position="341"/>
    </location>
</feature>
<evidence type="ECO:0000313" key="4">
    <source>
        <dbReference type="Proteomes" id="UP001241656"/>
    </source>
</evidence>
<dbReference type="InterPro" id="IPR045951">
    <property type="entry name" value="DUF6371"/>
</dbReference>
<dbReference type="RefSeq" id="WP_282905175.1">
    <property type="nucleotide sequence ID" value="NZ_CP124855.1"/>
</dbReference>
<sequence length="489" mass="56507">MIYRYTLDKSSKKNHCPQCGKKRFVLYIDEVSKQFAPEQYGRCDRKGSCGFHSAPPIEMLTYFVAIDSIKEITDKAFVVKQNSKEMILPKSVVLEQMLKGIYIAAYFVDEAKYNCILQCNNLDQKYFSETSSTRVLEPIKFKPKDAEPVYFDFETFRATLKGYEQNTFIQNLLHRVQFPFSTDEVTKVIEQYRLGTITKGYRAGAITFPYIDKADNVRAVQVKQFNEYNNTSATDKLDKVILNGLSKDSKIIPNWLSSYIDYGTDNGYFNCLFGEHLLNRFPLNPIALVEAPKTAIYGTLYFGNPEIPKNLIWLAVYNESSFNFDKLKVLEGRDVFVFPDLSKDGSTFKRWQDKAKEYETRLPATRFIFSDLLEQLADNQQRQQGADLADILINLNSKDFRKGKSKSYEHYTYEERIKTGLRLFPVQELAEMTAQMFLGLEKMSYRQIIESFEADGLKGNNATDLLDVLVIQKVIEATEFPNYKLIKLN</sequence>
<dbReference type="Pfam" id="PF21957">
    <property type="entry name" value="Zn_ribbon_16"/>
    <property type="match status" value="1"/>
</dbReference>
<evidence type="ECO:0000259" key="2">
    <source>
        <dbReference type="Pfam" id="PF21957"/>
    </source>
</evidence>
<dbReference type="Pfam" id="PF19898">
    <property type="entry name" value="DUF6371"/>
    <property type="match status" value="1"/>
</dbReference>
<reference evidence="3 4" key="1">
    <citation type="submission" date="2023-05" db="EMBL/GenBank/DDBJ databases">
        <title>Genomic insight into Chryseobacterium sp. wdc7 isolated forest soil (Gotjawal).</title>
        <authorList>
            <person name="Park S.-J."/>
        </authorList>
    </citation>
    <scope>NUCLEOTIDE SEQUENCE [LARGE SCALE GENOMIC DNA]</scope>
    <source>
        <strain evidence="4">wdc7</strain>
    </source>
</reference>
<gene>
    <name evidence="3" type="ORF">QGN23_00920</name>
</gene>
<keyword evidence="4" id="KW-1185">Reference proteome</keyword>
<organism evidence="3 4">
    <name type="scientific">Chryseobacterium gotjawalense</name>
    <dbReference type="NCBI Taxonomy" id="3042315"/>
    <lineage>
        <taxon>Bacteria</taxon>
        <taxon>Pseudomonadati</taxon>
        <taxon>Bacteroidota</taxon>
        <taxon>Flavobacteriia</taxon>
        <taxon>Flavobacteriales</taxon>
        <taxon>Weeksellaceae</taxon>
        <taxon>Chryseobacterium group</taxon>
        <taxon>Chryseobacterium</taxon>
    </lineage>
</organism>
<evidence type="ECO:0000313" key="3">
    <source>
        <dbReference type="EMBL" id="WHF51855.1"/>
    </source>
</evidence>
<accession>A0ABY8RCZ2</accession>
<dbReference type="InterPro" id="IPR047731">
    <property type="entry name" value="Zinc_ribbon_put"/>
</dbReference>
<feature type="domain" description="Zinc beta-ribbon finger putative" evidence="2">
    <location>
        <begin position="3"/>
        <end position="56"/>
    </location>
</feature>
<name>A0ABY8RCZ2_9FLAO</name>
<dbReference type="Proteomes" id="UP001241656">
    <property type="component" value="Chromosome"/>
</dbReference>
<protein>
    <submittedName>
        <fullName evidence="3">DUF6371 domain-containing protein</fullName>
    </submittedName>
</protein>
<evidence type="ECO:0000259" key="1">
    <source>
        <dbReference type="Pfam" id="PF19898"/>
    </source>
</evidence>
<proteinExistence type="predicted"/>